<organism evidence="10">
    <name type="scientific">Graptacme eborea</name>
    <name type="common">Ivory tusk shell</name>
    <name type="synonym">Dentalium eboreum</name>
    <dbReference type="NCBI Taxonomy" id="55752"/>
    <lineage>
        <taxon>Eukaryota</taxon>
        <taxon>Metazoa</taxon>
        <taxon>Spiralia</taxon>
        <taxon>Lophotrochozoa</taxon>
        <taxon>Mollusca</taxon>
        <taxon>Scaphopoda</taxon>
        <taxon>Dentaliida</taxon>
        <taxon>Dentaliidae</taxon>
        <taxon>Graptacme</taxon>
    </lineage>
</organism>
<reference evidence="10" key="1">
    <citation type="journal article" date="2004" name="Mol. Biol. Evol.">
        <title>Complete sequences of the highly rearranged molluscan mitochondrial genomes of the scaphopod Graptacme eborea and the bivalve Mytilus edulis.</title>
        <authorList>
            <person name="Boore J.L."/>
            <person name="Medina M."/>
            <person name="Rosenberg L.A."/>
        </authorList>
    </citation>
    <scope>NUCLEOTIDE SEQUENCE</scope>
</reference>
<dbReference type="EMBL" id="AY484748">
    <property type="protein sequence ID" value="AAT98398.1"/>
    <property type="molecule type" value="Genomic_DNA"/>
</dbReference>
<keyword evidence="4 9" id="KW-0813">Transport</keyword>
<dbReference type="GO" id="GO:0008137">
    <property type="term" value="F:NADH dehydrogenase (ubiquinone) activity"/>
    <property type="evidence" value="ECO:0007669"/>
    <property type="project" value="UniProtKB-UniRule"/>
</dbReference>
<evidence type="ECO:0000313" key="10">
    <source>
        <dbReference type="EMBL" id="AAT98398.1"/>
    </source>
</evidence>
<protein>
    <recommendedName>
        <fullName evidence="3 9">NADH-ubiquinone oxidoreductase chain 3</fullName>
        <ecNumber evidence="9">7.1.1.2</ecNumber>
    </recommendedName>
</protein>
<keyword evidence="9" id="KW-0249">Electron transport</keyword>
<sequence>MLILFSGIMAILISIFLMIISFFISFNMKENYEKSSPFECGFDPMSKNRLPFSIRFFMLAIIFLIFDLEIVLLLPFLLNKMFLNEVNTIFLMNFFIFILLLGTLYEWKKGALSWIN</sequence>
<evidence type="ECO:0000256" key="7">
    <source>
        <dbReference type="ARBA" id="ARBA00023136"/>
    </source>
</evidence>
<keyword evidence="9" id="KW-1278">Translocase</keyword>
<evidence type="ECO:0000256" key="1">
    <source>
        <dbReference type="ARBA" id="ARBA00004370"/>
    </source>
</evidence>
<dbReference type="InterPro" id="IPR000440">
    <property type="entry name" value="NADH_UbQ/plastoQ_OxRdtase_su3"/>
</dbReference>
<dbReference type="AlphaFoldDB" id="Q68SP9"/>
<gene>
    <name evidence="10" type="primary">nad3</name>
</gene>
<dbReference type="InterPro" id="IPR038430">
    <property type="entry name" value="NDAH_ubi_oxred_su3_sf"/>
</dbReference>
<dbReference type="PANTHER" id="PTHR11058">
    <property type="entry name" value="NADH-UBIQUINONE OXIDOREDUCTASE CHAIN 3"/>
    <property type="match status" value="1"/>
</dbReference>
<evidence type="ECO:0000256" key="4">
    <source>
        <dbReference type="ARBA" id="ARBA00022448"/>
    </source>
</evidence>
<dbReference type="PANTHER" id="PTHR11058:SF9">
    <property type="entry name" value="NADH-UBIQUINONE OXIDOREDUCTASE CHAIN 3"/>
    <property type="match status" value="1"/>
</dbReference>
<dbReference type="SMR" id="Q68SP9"/>
<evidence type="ECO:0000256" key="5">
    <source>
        <dbReference type="ARBA" id="ARBA00022692"/>
    </source>
</evidence>
<keyword evidence="6 9" id="KW-1133">Transmembrane helix</keyword>
<dbReference type="Pfam" id="PF00507">
    <property type="entry name" value="Oxidored_q4"/>
    <property type="match status" value="1"/>
</dbReference>
<dbReference type="Gene3D" id="1.20.58.1610">
    <property type="entry name" value="NADH:ubiquinone/plastoquinone oxidoreductase, chain 3"/>
    <property type="match status" value="1"/>
</dbReference>
<keyword evidence="9" id="KW-0830">Ubiquinone</keyword>
<keyword evidence="7 9" id="KW-0472">Membrane</keyword>
<evidence type="ECO:0000256" key="2">
    <source>
        <dbReference type="ARBA" id="ARBA00008472"/>
    </source>
</evidence>
<feature type="transmembrane region" description="Helical" evidence="9">
    <location>
        <begin position="89"/>
        <end position="107"/>
    </location>
</feature>
<keyword evidence="9" id="KW-0520">NAD</keyword>
<keyword evidence="5 9" id="KW-0812">Transmembrane</keyword>
<keyword evidence="9" id="KW-0679">Respiratory chain</keyword>
<feature type="transmembrane region" description="Helical" evidence="9">
    <location>
        <begin position="6"/>
        <end position="26"/>
    </location>
</feature>
<evidence type="ECO:0000256" key="3">
    <source>
        <dbReference type="ARBA" id="ARBA00021007"/>
    </source>
</evidence>
<comment type="catalytic activity">
    <reaction evidence="8 9">
        <text>a ubiquinone + NADH + 5 H(+)(in) = a ubiquinol + NAD(+) + 4 H(+)(out)</text>
        <dbReference type="Rhea" id="RHEA:29091"/>
        <dbReference type="Rhea" id="RHEA-COMP:9565"/>
        <dbReference type="Rhea" id="RHEA-COMP:9566"/>
        <dbReference type="ChEBI" id="CHEBI:15378"/>
        <dbReference type="ChEBI" id="CHEBI:16389"/>
        <dbReference type="ChEBI" id="CHEBI:17976"/>
        <dbReference type="ChEBI" id="CHEBI:57540"/>
        <dbReference type="ChEBI" id="CHEBI:57945"/>
        <dbReference type="EC" id="7.1.1.2"/>
    </reaction>
</comment>
<name>Q68SP9_GRAEB</name>
<comment type="function">
    <text evidence="9">Core subunit of the mitochondrial membrane respiratory chain NADH dehydrogenase (Complex I) which catalyzes electron transfer from NADH through the respiratory chain, using ubiquinone as an electron acceptor. Essential for the catalytic activity of complex I.</text>
</comment>
<keyword evidence="9 10" id="KW-0496">Mitochondrion</keyword>
<comment type="similarity">
    <text evidence="2 9">Belongs to the complex I subunit 3 family.</text>
</comment>
<dbReference type="EC" id="7.1.1.2" evidence="9"/>
<dbReference type="GO" id="GO:0030964">
    <property type="term" value="C:NADH dehydrogenase complex"/>
    <property type="evidence" value="ECO:0007669"/>
    <property type="project" value="TreeGrafter"/>
</dbReference>
<geneLocation type="mitochondrion" evidence="10"/>
<dbReference type="GO" id="GO:0031966">
    <property type="term" value="C:mitochondrial membrane"/>
    <property type="evidence" value="ECO:0007669"/>
    <property type="project" value="UniProtKB-SubCell"/>
</dbReference>
<evidence type="ECO:0000256" key="9">
    <source>
        <dbReference type="RuleBase" id="RU003640"/>
    </source>
</evidence>
<proteinExistence type="inferred from homology"/>
<evidence type="ECO:0000256" key="8">
    <source>
        <dbReference type="ARBA" id="ARBA00049551"/>
    </source>
</evidence>
<comment type="subcellular location">
    <subcellularLocation>
        <location evidence="1">Membrane</location>
    </subcellularLocation>
    <subcellularLocation>
        <location evidence="9">Mitochondrion membrane</location>
        <topology evidence="9">Multi-pass membrane protein</topology>
    </subcellularLocation>
</comment>
<feature type="transmembrane region" description="Helical" evidence="9">
    <location>
        <begin position="56"/>
        <end position="77"/>
    </location>
</feature>
<accession>Q68SP9</accession>
<evidence type="ECO:0000256" key="6">
    <source>
        <dbReference type="ARBA" id="ARBA00022989"/>
    </source>
</evidence>